<dbReference type="GO" id="GO:0005886">
    <property type="term" value="C:plasma membrane"/>
    <property type="evidence" value="ECO:0007669"/>
    <property type="project" value="TreeGrafter"/>
</dbReference>
<dbReference type="InterPro" id="IPR029787">
    <property type="entry name" value="Nucleotide_cyclase"/>
</dbReference>
<dbReference type="PANTHER" id="PTHR45138:SF9">
    <property type="entry name" value="DIGUANYLATE CYCLASE DGCM-RELATED"/>
    <property type="match status" value="1"/>
</dbReference>
<protein>
    <recommendedName>
        <fullName evidence="1">diguanylate cyclase</fullName>
        <ecNumber evidence="1">2.7.7.65</ecNumber>
    </recommendedName>
</protein>
<dbReference type="Pfam" id="PF01590">
    <property type="entry name" value="GAF"/>
    <property type="match status" value="1"/>
</dbReference>
<dbReference type="NCBIfam" id="TIGR00254">
    <property type="entry name" value="GGDEF"/>
    <property type="match status" value="1"/>
</dbReference>
<keyword evidence="6" id="KW-1185">Reference proteome</keyword>
<feature type="domain" description="GGDEF" evidence="4">
    <location>
        <begin position="331"/>
        <end position="464"/>
    </location>
</feature>
<evidence type="ECO:0000256" key="2">
    <source>
        <dbReference type="ARBA" id="ARBA00034247"/>
    </source>
</evidence>
<sequence>MSSGERERPDPARSEAIAKTAQVFGELKEAVILADTDRRITWVNQAFTELMGYTLDDLRGRKTEILYDRTRDNAQIGRTRHYTSRAPVKPDYMVNYRHKAGRLIRSETIGWAVRDKAGEVIGFAALIRDMDELLDLHDVMSRLYDVSSSQDMSGQEKIHAIMRIGCEYFRLPTAMVTQVQGGQCTVLHAQSTIVDLSAGMQFALSDMFCGLALSEDGPLTIADAHRGGFPALGCIAGLNQRCYIGIPLTVDKERFGTLSFSSPIARSAFSAEEVDLIKLFAAWVAQEIAITRACEELSRAASTDWLTRAASRRQFQPDLEAALVEYCTSGRQASLLMIDIDHFKQINDRFGHAAGDMALRELAERLRRLLPFGGRLYRIGGEEFACLLPDHAVGEARELALQMREAVARMRLHQPGGDLRFTVSLGIAALHRGLTVPDAWLSEADAALYAAKTAGRNRVACAGTDQVRDMFGPGRTSASRRLKLVGTRGA</sequence>
<dbReference type="RefSeq" id="WP_157708149.1">
    <property type="nucleotide sequence ID" value="NZ_CP034348.1"/>
</dbReference>
<dbReference type="InterPro" id="IPR003018">
    <property type="entry name" value="GAF"/>
</dbReference>
<reference evidence="6" key="1">
    <citation type="submission" date="2018-12" db="EMBL/GenBank/DDBJ databases">
        <title>Complete genome sequence of Roseovarius sp. MME-070.</title>
        <authorList>
            <person name="Nam Y.-D."/>
            <person name="Kang J."/>
            <person name="Chung W.-H."/>
            <person name="Park Y.S."/>
        </authorList>
    </citation>
    <scope>NUCLEOTIDE SEQUENCE [LARGE SCALE GENOMIC DNA]</scope>
    <source>
        <strain evidence="6">MME-070</strain>
    </source>
</reference>
<dbReference type="SMART" id="SM00267">
    <property type="entry name" value="GGDEF"/>
    <property type="match status" value="1"/>
</dbReference>
<proteinExistence type="predicted"/>
<dbReference type="Pfam" id="PF00990">
    <property type="entry name" value="GGDEF"/>
    <property type="match status" value="1"/>
</dbReference>
<dbReference type="AlphaFoldDB" id="A0A6I6IVC9"/>
<feature type="domain" description="PAS" evidence="3">
    <location>
        <begin position="16"/>
        <end position="68"/>
    </location>
</feature>
<dbReference type="EC" id="2.7.7.65" evidence="1"/>
<name>A0A6I6IVC9_9RHOB</name>
<dbReference type="InterPro" id="IPR000014">
    <property type="entry name" value="PAS"/>
</dbReference>
<dbReference type="PROSITE" id="PS50112">
    <property type="entry name" value="PAS"/>
    <property type="match status" value="1"/>
</dbReference>
<organism evidence="5 6">
    <name type="scientific">Roseovarius faecimaris</name>
    <dbReference type="NCBI Taxonomy" id="2494550"/>
    <lineage>
        <taxon>Bacteria</taxon>
        <taxon>Pseudomonadati</taxon>
        <taxon>Pseudomonadota</taxon>
        <taxon>Alphaproteobacteria</taxon>
        <taxon>Rhodobacterales</taxon>
        <taxon>Roseobacteraceae</taxon>
        <taxon>Roseovarius</taxon>
    </lineage>
</organism>
<dbReference type="InterPro" id="IPR013656">
    <property type="entry name" value="PAS_4"/>
</dbReference>
<dbReference type="EMBL" id="CP034348">
    <property type="protein sequence ID" value="QGX99467.1"/>
    <property type="molecule type" value="Genomic_DNA"/>
</dbReference>
<dbReference type="InterPro" id="IPR029016">
    <property type="entry name" value="GAF-like_dom_sf"/>
</dbReference>
<accession>A0A6I6IVC9</accession>
<dbReference type="Gene3D" id="3.30.70.270">
    <property type="match status" value="1"/>
</dbReference>
<dbReference type="SUPFAM" id="SSF55073">
    <property type="entry name" value="Nucleotide cyclase"/>
    <property type="match status" value="1"/>
</dbReference>
<dbReference type="PROSITE" id="PS50887">
    <property type="entry name" value="GGDEF"/>
    <property type="match status" value="1"/>
</dbReference>
<comment type="catalytic activity">
    <reaction evidence="2">
        <text>2 GTP = 3',3'-c-di-GMP + 2 diphosphate</text>
        <dbReference type="Rhea" id="RHEA:24898"/>
        <dbReference type="ChEBI" id="CHEBI:33019"/>
        <dbReference type="ChEBI" id="CHEBI:37565"/>
        <dbReference type="ChEBI" id="CHEBI:58805"/>
        <dbReference type="EC" id="2.7.7.65"/>
    </reaction>
</comment>
<dbReference type="CDD" id="cd00130">
    <property type="entry name" value="PAS"/>
    <property type="match status" value="1"/>
</dbReference>
<dbReference type="SMART" id="SM00091">
    <property type="entry name" value="PAS"/>
    <property type="match status" value="1"/>
</dbReference>
<dbReference type="SMART" id="SM00065">
    <property type="entry name" value="GAF"/>
    <property type="match status" value="1"/>
</dbReference>
<dbReference type="SUPFAM" id="SSF55785">
    <property type="entry name" value="PYP-like sensor domain (PAS domain)"/>
    <property type="match status" value="1"/>
</dbReference>
<dbReference type="GO" id="GO:0052621">
    <property type="term" value="F:diguanylate cyclase activity"/>
    <property type="evidence" value="ECO:0007669"/>
    <property type="project" value="UniProtKB-EC"/>
</dbReference>
<dbReference type="SUPFAM" id="SSF55781">
    <property type="entry name" value="GAF domain-like"/>
    <property type="match status" value="1"/>
</dbReference>
<dbReference type="InterPro" id="IPR035965">
    <property type="entry name" value="PAS-like_dom_sf"/>
</dbReference>
<evidence type="ECO:0000313" key="5">
    <source>
        <dbReference type="EMBL" id="QGX99467.1"/>
    </source>
</evidence>
<evidence type="ECO:0000259" key="3">
    <source>
        <dbReference type="PROSITE" id="PS50112"/>
    </source>
</evidence>
<evidence type="ECO:0000256" key="1">
    <source>
        <dbReference type="ARBA" id="ARBA00012528"/>
    </source>
</evidence>
<dbReference type="KEGG" id="rom:EI983_14805"/>
<dbReference type="Gene3D" id="3.30.450.20">
    <property type="entry name" value="PAS domain"/>
    <property type="match status" value="1"/>
</dbReference>
<dbReference type="PANTHER" id="PTHR45138">
    <property type="entry name" value="REGULATORY COMPONENTS OF SENSORY TRANSDUCTION SYSTEM"/>
    <property type="match status" value="1"/>
</dbReference>
<dbReference type="InterPro" id="IPR050469">
    <property type="entry name" value="Diguanylate_Cyclase"/>
</dbReference>
<dbReference type="NCBIfam" id="TIGR00229">
    <property type="entry name" value="sensory_box"/>
    <property type="match status" value="1"/>
</dbReference>
<dbReference type="GO" id="GO:0043709">
    <property type="term" value="P:cell adhesion involved in single-species biofilm formation"/>
    <property type="evidence" value="ECO:0007669"/>
    <property type="project" value="TreeGrafter"/>
</dbReference>
<dbReference type="Pfam" id="PF08448">
    <property type="entry name" value="PAS_4"/>
    <property type="match status" value="1"/>
</dbReference>
<dbReference type="Proteomes" id="UP000428330">
    <property type="component" value="Chromosome"/>
</dbReference>
<dbReference type="GO" id="GO:1902201">
    <property type="term" value="P:negative regulation of bacterial-type flagellum-dependent cell motility"/>
    <property type="evidence" value="ECO:0007669"/>
    <property type="project" value="TreeGrafter"/>
</dbReference>
<evidence type="ECO:0000313" key="6">
    <source>
        <dbReference type="Proteomes" id="UP000428330"/>
    </source>
</evidence>
<dbReference type="CDD" id="cd01949">
    <property type="entry name" value="GGDEF"/>
    <property type="match status" value="1"/>
</dbReference>
<dbReference type="FunFam" id="3.30.70.270:FF:000001">
    <property type="entry name" value="Diguanylate cyclase domain protein"/>
    <property type="match status" value="1"/>
</dbReference>
<evidence type="ECO:0000259" key="4">
    <source>
        <dbReference type="PROSITE" id="PS50887"/>
    </source>
</evidence>
<dbReference type="InterPro" id="IPR000160">
    <property type="entry name" value="GGDEF_dom"/>
</dbReference>
<dbReference type="Gene3D" id="3.30.450.40">
    <property type="match status" value="1"/>
</dbReference>
<gene>
    <name evidence="5" type="ORF">EI983_14805</name>
</gene>
<dbReference type="InterPro" id="IPR043128">
    <property type="entry name" value="Rev_trsase/Diguanyl_cyclase"/>
</dbReference>
<dbReference type="OrthoDB" id="9812260at2"/>